<dbReference type="RefSeq" id="WP_093315810.1">
    <property type="nucleotide sequence ID" value="NZ_FOZG01000002.1"/>
</dbReference>
<evidence type="ECO:0000256" key="4">
    <source>
        <dbReference type="ARBA" id="ARBA00022490"/>
    </source>
</evidence>
<sequence length="367" mass="39693">MKATIERATLLRSLGHVQSVVERRNTIPILSNVLIEATAGGGLRLMATDLDLQIVDQIDAAVDTPGATTVSAHLLFDIARKLPEGSQVSLSAAEGRMKVVAGRSNFTLPTLPRDDFPVIAEGELPTGFELPAETLKQIIDKTRFAISTEETRYYLNGIFLHVADGQLKAAATDGHRLARVTAEKPEGADGMPDVIVPRKCVGELRKLLDEVDGAVGVSLSGTKIRFELGRAVLTSKLIDGTFPDYTRVIPSANDKLLKIDPRSFMQGVDRVATIASEKTRAVKMTLDRDRVTLSVTSPENGTSTEDVPGEYTSPGFDIGFNARYLLDILNQIEGDLVEVHLADAAAPTLIRESDTSSALYVLMPMRV</sequence>
<gene>
    <name evidence="14" type="ORF">SAMN05192580_3035</name>
</gene>
<evidence type="ECO:0000256" key="1">
    <source>
        <dbReference type="ARBA" id="ARBA00004496"/>
    </source>
</evidence>
<evidence type="ECO:0000256" key="10">
    <source>
        <dbReference type="PIRNR" id="PIRNR000804"/>
    </source>
</evidence>
<dbReference type="Proteomes" id="UP000198824">
    <property type="component" value="Unassembled WGS sequence"/>
</dbReference>
<keyword evidence="7 10" id="KW-0235">DNA replication</keyword>
<dbReference type="Pfam" id="PF02767">
    <property type="entry name" value="DNA_pol3_beta_2"/>
    <property type="match status" value="1"/>
</dbReference>
<evidence type="ECO:0000313" key="14">
    <source>
        <dbReference type="EMBL" id="SFS05010.1"/>
    </source>
</evidence>
<keyword evidence="8 10" id="KW-0239">DNA-directed DNA polymerase</keyword>
<keyword evidence="4 10" id="KW-0963">Cytoplasm</keyword>
<evidence type="ECO:0000259" key="11">
    <source>
        <dbReference type="Pfam" id="PF00712"/>
    </source>
</evidence>
<evidence type="ECO:0000256" key="8">
    <source>
        <dbReference type="ARBA" id="ARBA00022932"/>
    </source>
</evidence>
<dbReference type="SMART" id="SM00480">
    <property type="entry name" value="POL3Bc"/>
    <property type="match status" value="1"/>
</dbReference>
<dbReference type="PIRSF" id="PIRSF000804">
    <property type="entry name" value="DNA_pol_III_b"/>
    <property type="match status" value="1"/>
</dbReference>
<organism evidence="14 15">
    <name type="scientific">Sphingomonas jatrophae</name>
    <dbReference type="NCBI Taxonomy" id="1166337"/>
    <lineage>
        <taxon>Bacteria</taxon>
        <taxon>Pseudomonadati</taxon>
        <taxon>Pseudomonadota</taxon>
        <taxon>Alphaproteobacteria</taxon>
        <taxon>Sphingomonadales</taxon>
        <taxon>Sphingomonadaceae</taxon>
        <taxon>Sphingomonas</taxon>
    </lineage>
</organism>
<dbReference type="EMBL" id="FOZG01000002">
    <property type="protein sequence ID" value="SFS05010.1"/>
    <property type="molecule type" value="Genomic_DNA"/>
</dbReference>
<name>A0A1I6LP12_9SPHN</name>
<feature type="domain" description="DNA polymerase III beta sliding clamp central" evidence="12">
    <location>
        <begin position="129"/>
        <end position="244"/>
    </location>
</feature>
<evidence type="ECO:0000256" key="5">
    <source>
        <dbReference type="ARBA" id="ARBA00022679"/>
    </source>
</evidence>
<keyword evidence="5 10" id="KW-0808">Transferase</keyword>
<dbReference type="SUPFAM" id="SSF55979">
    <property type="entry name" value="DNA clamp"/>
    <property type="match status" value="3"/>
</dbReference>
<dbReference type="PANTHER" id="PTHR30478:SF0">
    <property type="entry name" value="BETA SLIDING CLAMP"/>
    <property type="match status" value="1"/>
</dbReference>
<evidence type="ECO:0000259" key="12">
    <source>
        <dbReference type="Pfam" id="PF02767"/>
    </source>
</evidence>
<keyword evidence="9" id="KW-0238">DNA-binding</keyword>
<comment type="subunit">
    <text evidence="10">Forms a ring-shaped head-to-tail homodimer around DNA.</text>
</comment>
<dbReference type="Pfam" id="PF02768">
    <property type="entry name" value="DNA_pol3_beta_3"/>
    <property type="match status" value="1"/>
</dbReference>
<keyword evidence="15" id="KW-1185">Reference proteome</keyword>
<dbReference type="InterPro" id="IPR022637">
    <property type="entry name" value="DNA_polIII_beta_cen"/>
</dbReference>
<dbReference type="InterPro" id="IPR046938">
    <property type="entry name" value="DNA_clamp_sf"/>
</dbReference>
<dbReference type="STRING" id="1166337.SAMN05192580_3035"/>
<comment type="function">
    <text evidence="10">Confers DNA tethering and processivity to DNA polymerases and other proteins. Acts as a clamp, forming a ring around DNA (a reaction catalyzed by the clamp-loading complex) which diffuses in an ATP-independent manner freely and bidirectionally along dsDNA. Initially characterized for its ability to contact the catalytic subunit of DNA polymerase III (Pol III), a complex, multichain enzyme responsible for most of the replicative synthesis in bacteria; Pol III exhibits 3'-5' exonuclease proofreading activity. The beta chain is required for initiation of replication as well as for processivity of DNA replication.</text>
</comment>
<reference evidence="14 15" key="1">
    <citation type="submission" date="2016-10" db="EMBL/GenBank/DDBJ databases">
        <authorList>
            <person name="de Groot N.N."/>
        </authorList>
    </citation>
    <scope>NUCLEOTIDE SEQUENCE [LARGE SCALE GENOMIC DNA]</scope>
    <source>
        <strain evidence="14 15">S5-249</strain>
    </source>
</reference>
<dbReference type="CDD" id="cd00140">
    <property type="entry name" value="beta_clamp"/>
    <property type="match status" value="1"/>
</dbReference>
<feature type="domain" description="DNA polymerase III beta sliding clamp C-terminal" evidence="13">
    <location>
        <begin position="247"/>
        <end position="366"/>
    </location>
</feature>
<evidence type="ECO:0000256" key="6">
    <source>
        <dbReference type="ARBA" id="ARBA00022695"/>
    </source>
</evidence>
<dbReference type="InterPro" id="IPR022634">
    <property type="entry name" value="DNA_polIII_beta_N"/>
</dbReference>
<accession>A0A1I6LP12</accession>
<protein>
    <recommendedName>
        <fullName evidence="3 10">Beta sliding clamp</fullName>
    </recommendedName>
</protein>
<comment type="similarity">
    <text evidence="2 10">Belongs to the beta sliding clamp family.</text>
</comment>
<dbReference type="Gene3D" id="3.70.10.10">
    <property type="match status" value="1"/>
</dbReference>
<dbReference type="GO" id="GO:0006271">
    <property type="term" value="P:DNA strand elongation involved in DNA replication"/>
    <property type="evidence" value="ECO:0007669"/>
    <property type="project" value="TreeGrafter"/>
</dbReference>
<dbReference type="InterPro" id="IPR001001">
    <property type="entry name" value="DNA_polIII_beta"/>
</dbReference>
<dbReference type="GO" id="GO:0003677">
    <property type="term" value="F:DNA binding"/>
    <property type="evidence" value="ECO:0007669"/>
    <property type="project" value="UniProtKB-UniRule"/>
</dbReference>
<dbReference type="GO" id="GO:0009360">
    <property type="term" value="C:DNA polymerase III complex"/>
    <property type="evidence" value="ECO:0007669"/>
    <property type="project" value="InterPro"/>
</dbReference>
<evidence type="ECO:0000313" key="15">
    <source>
        <dbReference type="Proteomes" id="UP000198824"/>
    </source>
</evidence>
<evidence type="ECO:0000256" key="7">
    <source>
        <dbReference type="ARBA" id="ARBA00022705"/>
    </source>
</evidence>
<comment type="subcellular location">
    <subcellularLocation>
        <location evidence="1 10">Cytoplasm</location>
    </subcellularLocation>
</comment>
<dbReference type="Pfam" id="PF00712">
    <property type="entry name" value="DNA_pol3_beta"/>
    <property type="match status" value="1"/>
</dbReference>
<evidence type="ECO:0000256" key="3">
    <source>
        <dbReference type="ARBA" id="ARBA00021035"/>
    </source>
</evidence>
<dbReference type="OrthoDB" id="8421503at2"/>
<dbReference type="GO" id="GO:0005737">
    <property type="term" value="C:cytoplasm"/>
    <property type="evidence" value="ECO:0007669"/>
    <property type="project" value="UniProtKB-SubCell"/>
</dbReference>
<keyword evidence="6 10" id="KW-0548">Nucleotidyltransferase</keyword>
<dbReference type="Gene3D" id="3.10.150.10">
    <property type="entry name" value="DNA Polymerase III, subunit A, domain 2"/>
    <property type="match status" value="1"/>
</dbReference>
<dbReference type="InterPro" id="IPR022635">
    <property type="entry name" value="DNA_polIII_beta_C"/>
</dbReference>
<dbReference type="AlphaFoldDB" id="A0A1I6LP12"/>
<dbReference type="PANTHER" id="PTHR30478">
    <property type="entry name" value="DNA POLYMERASE III SUBUNIT BETA"/>
    <property type="match status" value="1"/>
</dbReference>
<feature type="domain" description="DNA polymerase III beta sliding clamp N-terminal" evidence="11">
    <location>
        <begin position="1"/>
        <end position="119"/>
    </location>
</feature>
<dbReference type="GO" id="GO:0008408">
    <property type="term" value="F:3'-5' exonuclease activity"/>
    <property type="evidence" value="ECO:0007669"/>
    <property type="project" value="InterPro"/>
</dbReference>
<evidence type="ECO:0000256" key="2">
    <source>
        <dbReference type="ARBA" id="ARBA00010752"/>
    </source>
</evidence>
<dbReference type="NCBIfam" id="TIGR00663">
    <property type="entry name" value="dnan"/>
    <property type="match status" value="1"/>
</dbReference>
<proteinExistence type="inferred from homology"/>
<dbReference type="GO" id="GO:0003887">
    <property type="term" value="F:DNA-directed DNA polymerase activity"/>
    <property type="evidence" value="ECO:0007669"/>
    <property type="project" value="UniProtKB-UniRule"/>
</dbReference>
<evidence type="ECO:0000256" key="9">
    <source>
        <dbReference type="ARBA" id="ARBA00023125"/>
    </source>
</evidence>
<evidence type="ECO:0000259" key="13">
    <source>
        <dbReference type="Pfam" id="PF02768"/>
    </source>
</evidence>